<dbReference type="AlphaFoldDB" id="A0AAV9WT97"/>
<gene>
    <name evidence="2" type="ORF">TWF694_005760</name>
</gene>
<name>A0AAV9WT97_9PEZI</name>
<dbReference type="Proteomes" id="UP001365542">
    <property type="component" value="Unassembled WGS sequence"/>
</dbReference>
<dbReference type="InterPro" id="IPR000210">
    <property type="entry name" value="BTB/POZ_dom"/>
</dbReference>
<dbReference type="InterPro" id="IPR011333">
    <property type="entry name" value="SKP1/BTB/POZ_sf"/>
</dbReference>
<evidence type="ECO:0000313" key="3">
    <source>
        <dbReference type="Proteomes" id="UP001365542"/>
    </source>
</evidence>
<reference evidence="2 3" key="1">
    <citation type="submission" date="2019-10" db="EMBL/GenBank/DDBJ databases">
        <authorList>
            <person name="Palmer J.M."/>
        </authorList>
    </citation>
    <scope>NUCLEOTIDE SEQUENCE [LARGE SCALE GENOMIC DNA]</scope>
    <source>
        <strain evidence="2 3">TWF694</strain>
    </source>
</reference>
<dbReference type="SMART" id="SM00225">
    <property type="entry name" value="BTB"/>
    <property type="match status" value="1"/>
</dbReference>
<protein>
    <recommendedName>
        <fullName evidence="1">BTB domain-containing protein</fullName>
    </recommendedName>
</protein>
<sequence>MPIIAPLYSIDFSDCVVVAGDPENPVRYETHRNILCIQSPVFKAGLANENFKEGITREFSLPEFNAATMNLVLAWMYKQPVELQSRIRTESDFDLIAEALRALDYLQLKDIKEELIDQIGRQLSVKLPLVGRENTTIRFLDKLYHYGGHIQDSYVDQYLHRVESAGRGKEVSDAISELEDPDIDFLRQMCASLLKRSPYKARKG</sequence>
<accession>A0AAV9WT97</accession>
<comment type="caution">
    <text evidence="2">The sequence shown here is derived from an EMBL/GenBank/DDBJ whole genome shotgun (WGS) entry which is preliminary data.</text>
</comment>
<dbReference type="CDD" id="cd18186">
    <property type="entry name" value="BTB_POZ_ZBTB_KLHL-like"/>
    <property type="match status" value="1"/>
</dbReference>
<dbReference type="Pfam" id="PF00651">
    <property type="entry name" value="BTB"/>
    <property type="match status" value="1"/>
</dbReference>
<feature type="domain" description="BTB" evidence="1">
    <location>
        <begin position="13"/>
        <end position="85"/>
    </location>
</feature>
<evidence type="ECO:0000313" key="2">
    <source>
        <dbReference type="EMBL" id="KAK6524097.1"/>
    </source>
</evidence>
<keyword evidence="3" id="KW-1185">Reference proteome</keyword>
<dbReference type="Gene3D" id="3.30.710.10">
    <property type="entry name" value="Potassium Channel Kv1.1, Chain A"/>
    <property type="match status" value="1"/>
</dbReference>
<dbReference type="SUPFAM" id="SSF54695">
    <property type="entry name" value="POZ domain"/>
    <property type="match status" value="1"/>
</dbReference>
<dbReference type="EMBL" id="JAVHJO010000018">
    <property type="protein sequence ID" value="KAK6524097.1"/>
    <property type="molecule type" value="Genomic_DNA"/>
</dbReference>
<proteinExistence type="predicted"/>
<dbReference type="PROSITE" id="PS50097">
    <property type="entry name" value="BTB"/>
    <property type="match status" value="1"/>
</dbReference>
<organism evidence="2 3">
    <name type="scientific">Orbilia ellipsospora</name>
    <dbReference type="NCBI Taxonomy" id="2528407"/>
    <lineage>
        <taxon>Eukaryota</taxon>
        <taxon>Fungi</taxon>
        <taxon>Dikarya</taxon>
        <taxon>Ascomycota</taxon>
        <taxon>Pezizomycotina</taxon>
        <taxon>Orbiliomycetes</taxon>
        <taxon>Orbiliales</taxon>
        <taxon>Orbiliaceae</taxon>
        <taxon>Orbilia</taxon>
    </lineage>
</organism>
<evidence type="ECO:0000259" key="1">
    <source>
        <dbReference type="PROSITE" id="PS50097"/>
    </source>
</evidence>